<evidence type="ECO:0000313" key="5">
    <source>
        <dbReference type="Proteomes" id="UP000430508"/>
    </source>
</evidence>
<organism evidence="4 5">
    <name type="scientific">Dehalobacter restrictus</name>
    <dbReference type="NCBI Taxonomy" id="55583"/>
    <lineage>
        <taxon>Bacteria</taxon>
        <taxon>Bacillati</taxon>
        <taxon>Bacillota</taxon>
        <taxon>Clostridia</taxon>
        <taxon>Eubacteriales</taxon>
        <taxon>Desulfitobacteriaceae</taxon>
        <taxon>Dehalobacter</taxon>
    </lineage>
</organism>
<dbReference type="EMBL" id="CP046996">
    <property type="protein sequence ID" value="QHA00928.1"/>
    <property type="molecule type" value="Genomic_DNA"/>
</dbReference>
<name>A0A857DJZ8_9FIRM</name>
<dbReference type="Proteomes" id="UP000430508">
    <property type="component" value="Chromosome"/>
</dbReference>
<keyword evidence="1" id="KW-0472">Membrane</keyword>
<dbReference type="InterPro" id="IPR008964">
    <property type="entry name" value="Invasin/intimin_cell_adhesion"/>
</dbReference>
<evidence type="ECO:0000259" key="3">
    <source>
        <dbReference type="SMART" id="SM00635"/>
    </source>
</evidence>
<keyword evidence="1" id="KW-0812">Transmembrane</keyword>
<protein>
    <recommendedName>
        <fullName evidence="3">BIG2 domain-containing protein</fullName>
    </recommendedName>
</protein>
<dbReference type="RefSeq" id="WP_158208303.1">
    <property type="nucleotide sequence ID" value="NZ_CP046996.1"/>
</dbReference>
<reference evidence="4 5" key="1">
    <citation type="submission" date="2019-12" db="EMBL/GenBank/DDBJ databases">
        <title>Sequence classification of anaerobic respiratory reductive dehalogenases: First we see many, then we see few.</title>
        <authorList>
            <person name="Molenda O."/>
            <person name="Puentes Jacome L.A."/>
            <person name="Cao X."/>
            <person name="Nesbo C.L."/>
            <person name="Tang S."/>
            <person name="Morson N."/>
            <person name="Patron J."/>
            <person name="Lomheim L."/>
            <person name="Wishart D.S."/>
            <person name="Edwards E.A."/>
        </authorList>
    </citation>
    <scope>NUCLEOTIDE SEQUENCE [LARGE SCALE GENOMIC DNA]</scope>
    <source>
        <strain evidence="4 5">12DCA</strain>
    </source>
</reference>
<feature type="signal peptide" evidence="2">
    <location>
        <begin position="1"/>
        <end position="26"/>
    </location>
</feature>
<feature type="domain" description="BIG2" evidence="3">
    <location>
        <begin position="250"/>
        <end position="326"/>
    </location>
</feature>
<dbReference type="InterPro" id="IPR003343">
    <property type="entry name" value="Big_2"/>
</dbReference>
<dbReference type="AlphaFoldDB" id="A0A857DJZ8"/>
<feature type="transmembrane region" description="Helical" evidence="1">
    <location>
        <begin position="332"/>
        <end position="356"/>
    </location>
</feature>
<gene>
    <name evidence="4" type="ORF">GQ588_09920</name>
</gene>
<dbReference type="Gene3D" id="2.60.40.1080">
    <property type="match status" value="1"/>
</dbReference>
<evidence type="ECO:0000313" key="4">
    <source>
        <dbReference type="EMBL" id="QHA00928.1"/>
    </source>
</evidence>
<feature type="chain" id="PRO_5038364927" description="BIG2 domain-containing protein" evidence="2">
    <location>
        <begin position="27"/>
        <end position="362"/>
    </location>
</feature>
<accession>A0A857DJZ8</accession>
<dbReference type="Pfam" id="PF02368">
    <property type="entry name" value="Big_2"/>
    <property type="match status" value="1"/>
</dbReference>
<evidence type="ECO:0000256" key="2">
    <source>
        <dbReference type="SAM" id="SignalP"/>
    </source>
</evidence>
<sequence>MILKKALAILFTVSQILLTFSSTSLAGMDDASNNTAFVYDDDFSGYATGSDGMPNWVTNGFSWVINDGYFKNDLVKKSFALLNSPTGAEVSFESEVMIKASNGDKYKIAGIAVYTDYENYWHLALVESPDKNNHYVELEEMINGKWCAQYKGSTKLETGTVQPGSLHWDYNHPYLLKITLNELSITGALYELDGSLIWKKKYLFKPDNCVKTGIPSLTTAAFEAQFDNVKVNITKTVAGENPNTSLDDIKVTNTKITPEELFIKVGQTRKLEALIIPTNASNKKINWTSDNPQIASVNDGVVKGLSPGTVFIRVSTEDQSISDTCKVTVTSFSVYLFVGLYVLIVGIIALLIFRYIRKKEKT</sequence>
<evidence type="ECO:0000256" key="1">
    <source>
        <dbReference type="SAM" id="Phobius"/>
    </source>
</evidence>
<keyword evidence="1" id="KW-1133">Transmembrane helix</keyword>
<dbReference type="SUPFAM" id="SSF49373">
    <property type="entry name" value="Invasin/intimin cell-adhesion fragments"/>
    <property type="match status" value="1"/>
</dbReference>
<keyword evidence="2" id="KW-0732">Signal</keyword>
<proteinExistence type="predicted"/>
<dbReference type="SMART" id="SM00635">
    <property type="entry name" value="BID_2"/>
    <property type="match status" value="1"/>
</dbReference>